<dbReference type="Proteomes" id="UP000287171">
    <property type="component" value="Unassembled WGS sequence"/>
</dbReference>
<dbReference type="EMBL" id="BIFT01000001">
    <property type="protein sequence ID" value="GCE27840.1"/>
    <property type="molecule type" value="Genomic_DNA"/>
</dbReference>
<protein>
    <submittedName>
        <fullName evidence="1">Uncharacterized protein</fullName>
    </submittedName>
</protein>
<evidence type="ECO:0000313" key="2">
    <source>
        <dbReference type="Proteomes" id="UP000287171"/>
    </source>
</evidence>
<sequence length="45" mass="4604">MQRPSSGDARGGEPLDWGIGGCALGISPLARVAGAQPIKQSLTQR</sequence>
<keyword evidence="2" id="KW-1185">Reference proteome</keyword>
<organism evidence="1 2">
    <name type="scientific">Dictyobacter alpinus</name>
    <dbReference type="NCBI Taxonomy" id="2014873"/>
    <lineage>
        <taxon>Bacteria</taxon>
        <taxon>Bacillati</taxon>
        <taxon>Chloroflexota</taxon>
        <taxon>Ktedonobacteria</taxon>
        <taxon>Ktedonobacterales</taxon>
        <taxon>Dictyobacteraceae</taxon>
        <taxon>Dictyobacter</taxon>
    </lineage>
</organism>
<gene>
    <name evidence="1" type="ORF">KDA_33240</name>
</gene>
<evidence type="ECO:0000313" key="1">
    <source>
        <dbReference type="EMBL" id="GCE27840.1"/>
    </source>
</evidence>
<dbReference type="AlphaFoldDB" id="A0A402B952"/>
<reference evidence="2" key="1">
    <citation type="submission" date="2018-12" db="EMBL/GenBank/DDBJ databases">
        <title>Tengunoibacter tsumagoiensis gen. nov., sp. nov., Dictyobacter kobayashii sp. nov., D. alpinus sp. nov., and D. joshuensis sp. nov. and description of Dictyobacteraceae fam. nov. within the order Ktedonobacterales isolated from Tengu-no-mugimeshi.</title>
        <authorList>
            <person name="Wang C.M."/>
            <person name="Zheng Y."/>
            <person name="Sakai Y."/>
            <person name="Toyoda A."/>
            <person name="Minakuchi Y."/>
            <person name="Abe K."/>
            <person name="Yokota A."/>
            <person name="Yabe S."/>
        </authorList>
    </citation>
    <scope>NUCLEOTIDE SEQUENCE [LARGE SCALE GENOMIC DNA]</scope>
    <source>
        <strain evidence="2">Uno16</strain>
    </source>
</reference>
<accession>A0A402B952</accession>
<dbReference type="RefSeq" id="WP_161982179.1">
    <property type="nucleotide sequence ID" value="NZ_BIFT01000001.1"/>
</dbReference>
<proteinExistence type="predicted"/>
<name>A0A402B952_9CHLR</name>
<comment type="caution">
    <text evidence="1">The sequence shown here is derived from an EMBL/GenBank/DDBJ whole genome shotgun (WGS) entry which is preliminary data.</text>
</comment>